<evidence type="ECO:0000259" key="5">
    <source>
        <dbReference type="Pfam" id="PF25023"/>
    </source>
</evidence>
<protein>
    <submittedName>
        <fullName evidence="6">DUF6531 domain-containing protein</fullName>
    </submittedName>
</protein>
<sequence>MSVDVITGAVVDTTRDVWLEAPTPFAFRRHYSSANHDRDRGIGWGHTHGFDCSLRVSIDNGIRYTGFDGTSVAFPLLMSDGARSARRGHVLERVTANWFRLHQPDGDVLEFEFFRTSQPARLAAVSRPEGTTKLYYDDAGLLAYCTDCLARTIRVEWVYLPDPHGRVAPTPHVASLVLVPPIASDPTAPQRTLVAYQYDPHGRLVGGVDAYRHSFVFEYDAQTRLSRRLDQRGYAFVYEYDSTGRCIHSGGEDGVDEVRLEYLPGVTTLVRADGGPWVYEHTSGFLERIVDPYGGEHQRVLDAEQRLLEETDPAGRTLVTLRDPNGKAVARRDAKGQVWPLGKSPAEPGHRVASTAREWEYGGIVPATHGLPIRRYMELDGLPRFAVSALSPPSSGDPFLDISERWSESTVRDVNGLRLWIQRADGSRRSWSYDANGLPSRFTDFDGGSWRFTRASWNHLREITDPLGAVTELLHSRREELLRVVDPSGVTSEYAWDLRNRLVGVQRDGRVRETYAYGSDDELEEKVDALGNWLLRWKREDEGRKVTLSVASGETHHLTYSAARRLRSARVETADGRQDQYAFAQDHEGRRLLDTRNGMGVQRRFEGARLGEVRVLDRFVSTYAWRFRDRCEIVDPTGARHQIHRCRGGIVRRKMSNGASEITQFHPHGHCLAKLVYFDENKRWERYFDRSGEADVLAIRDSARGVTRYTYDAAHRLDTEILPSGVKRTFTHSPGGDLVAAPGLQSVNTHRHRLLSANGSDFEYDHRGHMCTRRAPTGAVHLCRDALDQLVLVHGAGWGRWTARYDVLSRRIETNFNGQCTTFFWDGDRLAAEVLPGGMTRVFVYADEVALVPLMFVDYPDRHADPKDGVRYFVFANHLGAPEMIQDDGGNVVWRARYEAYGTAHVEVGADFHQPLRWAGHYFDAATGLQYCRFRYYSPELGRFIETDPDGIRGGFNLHAYAAESNPLRDVDVRGLGCKDGKPGEEDEEGRPKRESTNKEKALPAEDDLQQRIAASRLAEQRATQAKKDRNEDKCFSADGPEADLTKSGWKHEDGSGVKNVSTDDVRKQCDKNGHTLTNGGANDHGEHGRYFASHAEKQQAVAEPGAPLGVTHPMCPDCQKFFRQQAQYMGKPQVVTDPKMTRVFNPDGTVTMHHPDGTTTTDPKFKPF</sequence>
<dbReference type="Pfam" id="PF24120">
    <property type="entry name" value="SsdA_C"/>
    <property type="match status" value="1"/>
</dbReference>
<dbReference type="RefSeq" id="WP_394831700.1">
    <property type="nucleotide sequence ID" value="NZ_CP089929.1"/>
</dbReference>
<dbReference type="Gene3D" id="2.180.10.10">
    <property type="entry name" value="RHS repeat-associated core"/>
    <property type="match status" value="3"/>
</dbReference>
<organism evidence="6 7">
    <name type="scientific">Pendulispora rubella</name>
    <dbReference type="NCBI Taxonomy" id="2741070"/>
    <lineage>
        <taxon>Bacteria</taxon>
        <taxon>Pseudomonadati</taxon>
        <taxon>Myxococcota</taxon>
        <taxon>Myxococcia</taxon>
        <taxon>Myxococcales</taxon>
        <taxon>Sorangiineae</taxon>
        <taxon>Pendulisporaceae</taxon>
        <taxon>Pendulispora</taxon>
    </lineage>
</organism>
<evidence type="ECO:0000256" key="2">
    <source>
        <dbReference type="SAM" id="MobiDB-lite"/>
    </source>
</evidence>
<dbReference type="InterPro" id="IPR057517">
    <property type="entry name" value="SsdA-like_C"/>
</dbReference>
<feature type="domain" description="Teneurin-like YD-shell" evidence="5">
    <location>
        <begin position="702"/>
        <end position="948"/>
    </location>
</feature>
<evidence type="ECO:0000256" key="1">
    <source>
        <dbReference type="ARBA" id="ARBA00022737"/>
    </source>
</evidence>
<evidence type="ECO:0000259" key="3">
    <source>
        <dbReference type="Pfam" id="PF20148"/>
    </source>
</evidence>
<feature type="compositionally biased region" description="Basic and acidic residues" evidence="2">
    <location>
        <begin position="972"/>
        <end position="1004"/>
    </location>
</feature>
<feature type="domain" description="DUF6531" evidence="3">
    <location>
        <begin position="3"/>
        <end position="74"/>
    </location>
</feature>
<keyword evidence="1" id="KW-0677">Repeat</keyword>
<dbReference type="InterPro" id="IPR045351">
    <property type="entry name" value="DUF6531"/>
</dbReference>
<dbReference type="PRINTS" id="PR00394">
    <property type="entry name" value="RHSPROTEIN"/>
</dbReference>
<keyword evidence="7" id="KW-1185">Reference proteome</keyword>
<evidence type="ECO:0000313" key="7">
    <source>
        <dbReference type="Proteomes" id="UP001374803"/>
    </source>
</evidence>
<feature type="domain" description="Single-strand DNA deaminase toxin A-like C-terminal" evidence="4">
    <location>
        <begin position="1046"/>
        <end position="1100"/>
    </location>
</feature>
<dbReference type="InterPro" id="IPR050708">
    <property type="entry name" value="T6SS_VgrG/RHS"/>
</dbReference>
<dbReference type="PANTHER" id="PTHR32305">
    <property type="match status" value="1"/>
</dbReference>
<feature type="region of interest" description="Disordered" evidence="2">
    <location>
        <begin position="972"/>
        <end position="1065"/>
    </location>
</feature>
<dbReference type="InterPro" id="IPR022385">
    <property type="entry name" value="Rhs_assc_core"/>
</dbReference>
<dbReference type="Pfam" id="PF25023">
    <property type="entry name" value="TEN_YD-shell"/>
    <property type="match status" value="1"/>
</dbReference>
<dbReference type="NCBIfam" id="TIGR03696">
    <property type="entry name" value="Rhs_assc_core"/>
    <property type="match status" value="1"/>
</dbReference>
<gene>
    <name evidence="6" type="ORF">LVJ94_34825</name>
</gene>
<accession>A0ABZ2KU41</accession>
<feature type="compositionally biased region" description="Basic and acidic residues" evidence="2">
    <location>
        <begin position="1026"/>
        <end position="1036"/>
    </location>
</feature>
<proteinExistence type="predicted"/>
<reference evidence="6" key="1">
    <citation type="submission" date="2021-12" db="EMBL/GenBank/DDBJ databases">
        <title>Discovery of the Pendulisporaceae a myxobacterial family with distinct sporulation behavior and unique specialized metabolism.</title>
        <authorList>
            <person name="Garcia R."/>
            <person name="Popoff A."/>
            <person name="Bader C.D."/>
            <person name="Loehr J."/>
            <person name="Walesch S."/>
            <person name="Walt C."/>
            <person name="Boldt J."/>
            <person name="Bunk B."/>
            <person name="Haeckl F.J.F.P.J."/>
            <person name="Gunesch A.P."/>
            <person name="Birkelbach J."/>
            <person name="Nuebel U."/>
            <person name="Pietschmann T."/>
            <person name="Bach T."/>
            <person name="Mueller R."/>
        </authorList>
    </citation>
    <scope>NUCLEOTIDE SEQUENCE</scope>
    <source>
        <strain evidence="6">MSr11367</strain>
    </source>
</reference>
<dbReference type="Proteomes" id="UP001374803">
    <property type="component" value="Chromosome"/>
</dbReference>
<evidence type="ECO:0000313" key="6">
    <source>
        <dbReference type="EMBL" id="WXB02075.1"/>
    </source>
</evidence>
<dbReference type="InterPro" id="IPR056823">
    <property type="entry name" value="TEN-like_YD-shell"/>
</dbReference>
<name>A0ABZ2KU41_9BACT</name>
<evidence type="ECO:0000259" key="4">
    <source>
        <dbReference type="Pfam" id="PF24120"/>
    </source>
</evidence>
<dbReference type="PANTHER" id="PTHR32305:SF15">
    <property type="entry name" value="PROTEIN RHSA-RELATED"/>
    <property type="match status" value="1"/>
</dbReference>
<dbReference type="Pfam" id="PF20148">
    <property type="entry name" value="DUF6531"/>
    <property type="match status" value="1"/>
</dbReference>
<dbReference type="EMBL" id="CP089983">
    <property type="protein sequence ID" value="WXB02075.1"/>
    <property type="molecule type" value="Genomic_DNA"/>
</dbReference>
<feature type="region of interest" description="Disordered" evidence="2">
    <location>
        <begin position="332"/>
        <end position="352"/>
    </location>
</feature>
<feature type="region of interest" description="Disordered" evidence="2">
    <location>
        <begin position="1147"/>
        <end position="1169"/>
    </location>
</feature>
<feature type="compositionally biased region" description="Basic and acidic residues" evidence="2">
    <location>
        <begin position="1050"/>
        <end position="1065"/>
    </location>
</feature>